<feature type="chain" id="PRO_5042962489" evidence="10">
    <location>
        <begin position="21"/>
        <end position="719"/>
    </location>
</feature>
<feature type="transmembrane region" description="Helical" evidence="9">
    <location>
        <begin position="320"/>
        <end position="340"/>
    </location>
</feature>
<keyword evidence="13" id="KW-1185">Reference proteome</keyword>
<protein>
    <submittedName>
        <fullName evidence="12">Ferric reductase like transmembrane component-domain-containing protein</fullName>
    </submittedName>
</protein>
<feature type="transmembrane region" description="Helical" evidence="9">
    <location>
        <begin position="383"/>
        <end position="403"/>
    </location>
</feature>
<name>A0AAN7CN03_9PEZI</name>
<dbReference type="GO" id="GO:0000293">
    <property type="term" value="F:ferric-chelate reductase activity"/>
    <property type="evidence" value="ECO:0007669"/>
    <property type="project" value="TreeGrafter"/>
</dbReference>
<feature type="transmembrane region" description="Helical" evidence="9">
    <location>
        <begin position="178"/>
        <end position="196"/>
    </location>
</feature>
<evidence type="ECO:0000313" key="13">
    <source>
        <dbReference type="Proteomes" id="UP001303647"/>
    </source>
</evidence>
<keyword evidence="2" id="KW-0813">Transport</keyword>
<organism evidence="12 13">
    <name type="scientific">Corynascus novoguineensis</name>
    <dbReference type="NCBI Taxonomy" id="1126955"/>
    <lineage>
        <taxon>Eukaryota</taxon>
        <taxon>Fungi</taxon>
        <taxon>Dikarya</taxon>
        <taxon>Ascomycota</taxon>
        <taxon>Pezizomycotina</taxon>
        <taxon>Sordariomycetes</taxon>
        <taxon>Sordariomycetidae</taxon>
        <taxon>Sordariales</taxon>
        <taxon>Chaetomiaceae</taxon>
        <taxon>Corynascus</taxon>
    </lineage>
</organism>
<dbReference type="GO" id="GO:0015677">
    <property type="term" value="P:copper ion import"/>
    <property type="evidence" value="ECO:0007669"/>
    <property type="project" value="TreeGrafter"/>
</dbReference>
<reference evidence="12" key="1">
    <citation type="journal article" date="2023" name="Mol. Phylogenet. Evol.">
        <title>Genome-scale phylogeny and comparative genomics of the fungal order Sordariales.</title>
        <authorList>
            <person name="Hensen N."/>
            <person name="Bonometti L."/>
            <person name="Westerberg I."/>
            <person name="Brannstrom I.O."/>
            <person name="Guillou S."/>
            <person name="Cros-Aarteil S."/>
            <person name="Calhoun S."/>
            <person name="Haridas S."/>
            <person name="Kuo A."/>
            <person name="Mondo S."/>
            <person name="Pangilinan J."/>
            <person name="Riley R."/>
            <person name="LaButti K."/>
            <person name="Andreopoulos B."/>
            <person name="Lipzen A."/>
            <person name="Chen C."/>
            <person name="Yan M."/>
            <person name="Daum C."/>
            <person name="Ng V."/>
            <person name="Clum A."/>
            <person name="Steindorff A."/>
            <person name="Ohm R.A."/>
            <person name="Martin F."/>
            <person name="Silar P."/>
            <person name="Natvig D.O."/>
            <person name="Lalanne C."/>
            <person name="Gautier V."/>
            <person name="Ament-Velasquez S.L."/>
            <person name="Kruys A."/>
            <person name="Hutchinson M.I."/>
            <person name="Powell A.J."/>
            <person name="Barry K."/>
            <person name="Miller A.N."/>
            <person name="Grigoriev I.V."/>
            <person name="Debuchy R."/>
            <person name="Gladieux P."/>
            <person name="Hiltunen Thoren M."/>
            <person name="Johannesson H."/>
        </authorList>
    </citation>
    <scope>NUCLEOTIDE SEQUENCE</scope>
    <source>
        <strain evidence="12">CBS 359.72</strain>
    </source>
</reference>
<evidence type="ECO:0000256" key="6">
    <source>
        <dbReference type="ARBA" id="ARBA00023136"/>
    </source>
</evidence>
<dbReference type="PANTHER" id="PTHR32361">
    <property type="entry name" value="FERRIC/CUPRIC REDUCTASE TRANSMEMBRANE COMPONENT"/>
    <property type="match status" value="1"/>
</dbReference>
<dbReference type="GO" id="GO:0006826">
    <property type="term" value="P:iron ion transport"/>
    <property type="evidence" value="ECO:0007669"/>
    <property type="project" value="TreeGrafter"/>
</dbReference>
<accession>A0AAN7CN03</accession>
<keyword evidence="6 9" id="KW-0472">Membrane</keyword>
<keyword evidence="4 9" id="KW-1133">Transmembrane helix</keyword>
<feature type="region of interest" description="Disordered" evidence="8">
    <location>
        <begin position="499"/>
        <end position="529"/>
    </location>
</feature>
<dbReference type="Pfam" id="PF08022">
    <property type="entry name" value="FAD_binding_8"/>
    <property type="match status" value="1"/>
</dbReference>
<feature type="domain" description="FAD-binding FR-type" evidence="11">
    <location>
        <begin position="422"/>
        <end position="615"/>
    </location>
</feature>
<comment type="caution">
    <text evidence="12">The sequence shown here is derived from an EMBL/GenBank/DDBJ whole genome shotgun (WGS) entry which is preliminary data.</text>
</comment>
<keyword evidence="10" id="KW-0732">Signal</keyword>
<dbReference type="InterPro" id="IPR039261">
    <property type="entry name" value="FNR_nucleotide-bd"/>
</dbReference>
<dbReference type="PROSITE" id="PS51384">
    <property type="entry name" value="FAD_FR"/>
    <property type="match status" value="1"/>
</dbReference>
<dbReference type="Proteomes" id="UP001303647">
    <property type="component" value="Unassembled WGS sequence"/>
</dbReference>
<dbReference type="SFLD" id="SFLDG01168">
    <property type="entry name" value="Ferric_reductase_subgroup_(FRE"/>
    <property type="match status" value="1"/>
</dbReference>
<dbReference type="SFLD" id="SFLDS00052">
    <property type="entry name" value="Ferric_Reductase_Domain"/>
    <property type="match status" value="1"/>
</dbReference>
<feature type="transmembrane region" description="Helical" evidence="9">
    <location>
        <begin position="240"/>
        <end position="258"/>
    </location>
</feature>
<dbReference type="EMBL" id="MU857713">
    <property type="protein sequence ID" value="KAK4245069.1"/>
    <property type="molecule type" value="Genomic_DNA"/>
</dbReference>
<keyword evidence="5" id="KW-0406">Ion transport</keyword>
<evidence type="ECO:0000256" key="8">
    <source>
        <dbReference type="SAM" id="MobiDB-lite"/>
    </source>
</evidence>
<comment type="subcellular location">
    <subcellularLocation>
        <location evidence="1">Membrane</location>
        <topology evidence="1">Multi-pass membrane protein</topology>
    </subcellularLocation>
</comment>
<keyword evidence="7" id="KW-0325">Glycoprotein</keyword>
<feature type="signal peptide" evidence="10">
    <location>
        <begin position="1"/>
        <end position="20"/>
    </location>
</feature>
<dbReference type="InterPro" id="IPR017927">
    <property type="entry name" value="FAD-bd_FR_type"/>
</dbReference>
<dbReference type="InterPro" id="IPR013112">
    <property type="entry name" value="FAD-bd_8"/>
</dbReference>
<evidence type="ECO:0000256" key="9">
    <source>
        <dbReference type="SAM" id="Phobius"/>
    </source>
</evidence>
<evidence type="ECO:0000313" key="12">
    <source>
        <dbReference type="EMBL" id="KAK4245069.1"/>
    </source>
</evidence>
<evidence type="ECO:0000256" key="4">
    <source>
        <dbReference type="ARBA" id="ARBA00022989"/>
    </source>
</evidence>
<dbReference type="InterPro" id="IPR051410">
    <property type="entry name" value="Ferric/Cupric_Reductase"/>
</dbReference>
<dbReference type="InterPro" id="IPR013130">
    <property type="entry name" value="Fe3_Rdtase_TM_dom"/>
</dbReference>
<dbReference type="CDD" id="cd06186">
    <property type="entry name" value="NOX_Duox_like_FAD_NADP"/>
    <property type="match status" value="1"/>
</dbReference>
<proteinExistence type="predicted"/>
<dbReference type="Gene3D" id="3.40.50.80">
    <property type="entry name" value="Nucleotide-binding domain of ferredoxin-NADP reductase (FNR) module"/>
    <property type="match status" value="1"/>
</dbReference>
<gene>
    <name evidence="12" type="ORF">C7999DRAFT_34598</name>
</gene>
<evidence type="ECO:0000256" key="5">
    <source>
        <dbReference type="ARBA" id="ARBA00023065"/>
    </source>
</evidence>
<dbReference type="SUPFAM" id="SSF52343">
    <property type="entry name" value="Ferredoxin reductase-like, C-terminal NADP-linked domain"/>
    <property type="match status" value="1"/>
</dbReference>
<feature type="compositionally biased region" description="Low complexity" evidence="8">
    <location>
        <begin position="499"/>
        <end position="511"/>
    </location>
</feature>
<feature type="transmembrane region" description="Helical" evidence="9">
    <location>
        <begin position="278"/>
        <end position="299"/>
    </location>
</feature>
<sequence>MRSHLVAGLLLGVLPWTAVALMGLGQQMYYPACGYACLNTLSAFPLSCTTHGHHDMGGDMPDMEMDMSSMATTTPACRAGDRAYLTTLAWCFHTKCADDAVPDWDLEKFWAEQATTDPTVAPKWSYGAALANISRPPTKELAADDTLNVTALVSQDAWTSEYGTMTTMEFVEAWHERYGLIIVLVGFGTPILFTALRHLPYMNRLLDRLNPYFIYPAIWGGRQVRPLPYNLGNAPTVGQALYVAVLVVLNVVMTAVSYRSFQPSVWYADQYQEVMVWVMYRTGVLAFALLPLTLLLAGRNNVLLWLSDWSHATYVLLHRWVARLFALQALLHSLLALVLYDRTGLYAGETSKPWWVWGAVATVAASVMLVASGLYVRRWSYEIFLISHVLLAVFVIVGCWYHIDLRFMRMFGYEQWLYAACAIWFFDRLIRFLRVLKAGVRRAKVTEIGEEFVRVDIEGVRWGTTPGQHAYIYFPTLNPLRPWENHPFSLLPSSILSPPSKHSSSTESASSDAEADHNPEKAIAADPEKMAIAPVTSTTAANKTTTTPAAASVPTPAGITFFIRKSGDLTRRLRSHASLLALLDGPYPNNSTAAALRCDRVLLVAGGIGITGVLPWARSSGHLNTRLCWSVRAEAEHLVDALGPAIEGVPDREVRVGGRRFDVRALVEDEVRAGWRRIGVVVCGPGSLCDEVRAVVAEIGRREACNGVVLELEVDAYSW</sequence>
<evidence type="ECO:0000256" key="1">
    <source>
        <dbReference type="ARBA" id="ARBA00004141"/>
    </source>
</evidence>
<evidence type="ECO:0000256" key="7">
    <source>
        <dbReference type="ARBA" id="ARBA00023180"/>
    </source>
</evidence>
<evidence type="ECO:0000259" key="11">
    <source>
        <dbReference type="PROSITE" id="PS51384"/>
    </source>
</evidence>
<evidence type="ECO:0000256" key="3">
    <source>
        <dbReference type="ARBA" id="ARBA00022692"/>
    </source>
</evidence>
<evidence type="ECO:0000256" key="2">
    <source>
        <dbReference type="ARBA" id="ARBA00022448"/>
    </source>
</evidence>
<evidence type="ECO:0000256" key="10">
    <source>
        <dbReference type="SAM" id="SignalP"/>
    </source>
</evidence>
<dbReference type="AlphaFoldDB" id="A0AAN7CN03"/>
<dbReference type="Pfam" id="PF01794">
    <property type="entry name" value="Ferric_reduct"/>
    <property type="match status" value="1"/>
</dbReference>
<dbReference type="GO" id="GO:0005886">
    <property type="term" value="C:plasma membrane"/>
    <property type="evidence" value="ECO:0007669"/>
    <property type="project" value="TreeGrafter"/>
</dbReference>
<feature type="transmembrane region" description="Helical" evidence="9">
    <location>
        <begin position="355"/>
        <end position="376"/>
    </location>
</feature>
<reference evidence="12" key="2">
    <citation type="submission" date="2023-05" db="EMBL/GenBank/DDBJ databases">
        <authorList>
            <consortium name="Lawrence Berkeley National Laboratory"/>
            <person name="Steindorff A."/>
            <person name="Hensen N."/>
            <person name="Bonometti L."/>
            <person name="Westerberg I."/>
            <person name="Brannstrom I.O."/>
            <person name="Guillou S."/>
            <person name="Cros-Aarteil S."/>
            <person name="Calhoun S."/>
            <person name="Haridas S."/>
            <person name="Kuo A."/>
            <person name="Mondo S."/>
            <person name="Pangilinan J."/>
            <person name="Riley R."/>
            <person name="Labutti K."/>
            <person name="Andreopoulos B."/>
            <person name="Lipzen A."/>
            <person name="Chen C."/>
            <person name="Yanf M."/>
            <person name="Daum C."/>
            <person name="Ng V."/>
            <person name="Clum A."/>
            <person name="Ohm R."/>
            <person name="Martin F."/>
            <person name="Silar P."/>
            <person name="Natvig D."/>
            <person name="Lalanne C."/>
            <person name="Gautier V."/>
            <person name="Ament-Velasquez S.L."/>
            <person name="Kruys A."/>
            <person name="Hutchinson M.I."/>
            <person name="Powell A.J."/>
            <person name="Barry K."/>
            <person name="Miller A.N."/>
            <person name="Grigoriev I.V."/>
            <person name="Debuchy R."/>
            <person name="Gladieux P."/>
            <person name="Thoren M.H."/>
            <person name="Johannesson H."/>
        </authorList>
    </citation>
    <scope>NUCLEOTIDE SEQUENCE</scope>
    <source>
        <strain evidence="12">CBS 359.72</strain>
    </source>
</reference>
<keyword evidence="3 9" id="KW-0812">Transmembrane</keyword>
<dbReference type="PANTHER" id="PTHR32361:SF9">
    <property type="entry name" value="FERRIC REDUCTASE TRANSMEMBRANE COMPONENT 3-RELATED"/>
    <property type="match status" value="1"/>
</dbReference>
<dbReference type="GO" id="GO:0006879">
    <property type="term" value="P:intracellular iron ion homeostasis"/>
    <property type="evidence" value="ECO:0007669"/>
    <property type="project" value="TreeGrafter"/>
</dbReference>